<dbReference type="AlphaFoldDB" id="A0AA95NKP2"/>
<dbReference type="SUPFAM" id="SSF46894">
    <property type="entry name" value="C-terminal effector domain of the bipartite response regulators"/>
    <property type="match status" value="1"/>
</dbReference>
<dbReference type="SMART" id="SM00421">
    <property type="entry name" value="HTH_LUXR"/>
    <property type="match status" value="1"/>
</dbReference>
<sequence length="360" mass="39942">MKSIKHSRVLHKLRDLAALALPAQLLLPAFLQTLHELIPSQRNLFDWCDALGRLTHYYIEGPVDERIARLYFDEFHNRREAEVMLPFASALRGAATIHSAGELNTKAFFNSALYWEIWRPQGLKYRVEAIVRAPEGLPLGSLVLYRGSGEPCFSAEEEALLPAALPYLARLLLRHDDGKDACKGEWVPSAEPIETLLLDDEGRLRHASAGAMRLLLLAGDGLAAGSFGRSAGAEHAALMRLRQALQGQDEADILHASASGRYRFRALRLHALAQDDAGWLQVQITRLEPASLALERRLLALPLSHGQTSVCRLLLQGCSQPEVARRLAVAPSTVADHTRKLYKSLGVRSLQELSERVRKP</sequence>
<evidence type="ECO:0000256" key="2">
    <source>
        <dbReference type="ARBA" id="ARBA00023125"/>
    </source>
</evidence>
<gene>
    <name evidence="5" type="ORF">PFX98_03655</name>
</gene>
<dbReference type="GO" id="GO:0006355">
    <property type="term" value="P:regulation of DNA-templated transcription"/>
    <property type="evidence" value="ECO:0007669"/>
    <property type="project" value="InterPro"/>
</dbReference>
<dbReference type="PANTHER" id="PTHR44688:SF16">
    <property type="entry name" value="DNA-BINDING TRANSCRIPTIONAL ACTIVATOR DEVR_DOSR"/>
    <property type="match status" value="1"/>
</dbReference>
<dbReference type="InterPro" id="IPR036388">
    <property type="entry name" value="WH-like_DNA-bd_sf"/>
</dbReference>
<keyword evidence="6" id="KW-1185">Reference proteome</keyword>
<organism evidence="5 6">
    <name type="scientific">Paucibacter sediminis</name>
    <dbReference type="NCBI Taxonomy" id="3019553"/>
    <lineage>
        <taxon>Bacteria</taxon>
        <taxon>Pseudomonadati</taxon>
        <taxon>Pseudomonadota</taxon>
        <taxon>Betaproteobacteria</taxon>
        <taxon>Burkholderiales</taxon>
        <taxon>Sphaerotilaceae</taxon>
        <taxon>Roseateles</taxon>
    </lineage>
</organism>
<dbReference type="KEGG" id="pais:PFX98_03655"/>
<dbReference type="Gene3D" id="1.10.10.10">
    <property type="entry name" value="Winged helix-like DNA-binding domain superfamily/Winged helix DNA-binding domain"/>
    <property type="match status" value="1"/>
</dbReference>
<evidence type="ECO:0000259" key="4">
    <source>
        <dbReference type="SMART" id="SM00421"/>
    </source>
</evidence>
<name>A0AA95NKP2_9BURK</name>
<dbReference type="RefSeq" id="WP_285233822.1">
    <property type="nucleotide sequence ID" value="NZ_CP116346.1"/>
</dbReference>
<dbReference type="GO" id="GO:0003677">
    <property type="term" value="F:DNA binding"/>
    <property type="evidence" value="ECO:0007669"/>
    <property type="project" value="UniProtKB-KW"/>
</dbReference>
<reference evidence="5" key="1">
    <citation type="submission" date="2023-01" db="EMBL/GenBank/DDBJ databases">
        <title>Whole genome sequence of Paucibacter sp. S2-9 isolated from pond sediment.</title>
        <authorList>
            <person name="Jung J.Y."/>
        </authorList>
    </citation>
    <scope>NUCLEOTIDE SEQUENCE</scope>
    <source>
        <strain evidence="5">S2-9</strain>
    </source>
</reference>
<keyword evidence="1" id="KW-0805">Transcription regulation</keyword>
<evidence type="ECO:0000256" key="3">
    <source>
        <dbReference type="ARBA" id="ARBA00023163"/>
    </source>
</evidence>
<proteinExistence type="predicted"/>
<evidence type="ECO:0000313" key="5">
    <source>
        <dbReference type="EMBL" id="WIT12721.1"/>
    </source>
</evidence>
<protein>
    <submittedName>
        <fullName evidence="5">LuxR C-terminal-related transcriptional regulator</fullName>
    </submittedName>
</protein>
<keyword evidence="2" id="KW-0238">DNA-binding</keyword>
<dbReference type="Pfam" id="PF00196">
    <property type="entry name" value="GerE"/>
    <property type="match status" value="1"/>
</dbReference>
<dbReference type="PANTHER" id="PTHR44688">
    <property type="entry name" value="DNA-BINDING TRANSCRIPTIONAL ACTIVATOR DEVR_DOSR"/>
    <property type="match status" value="1"/>
</dbReference>
<dbReference type="EMBL" id="CP116346">
    <property type="protein sequence ID" value="WIT12721.1"/>
    <property type="molecule type" value="Genomic_DNA"/>
</dbReference>
<dbReference type="InterPro" id="IPR000792">
    <property type="entry name" value="Tscrpt_reg_LuxR_C"/>
</dbReference>
<feature type="domain" description="HTH luxR-type" evidence="4">
    <location>
        <begin position="300"/>
        <end position="357"/>
    </location>
</feature>
<dbReference type="Proteomes" id="UP001177769">
    <property type="component" value="Chromosome"/>
</dbReference>
<accession>A0AA95NKP2</accession>
<evidence type="ECO:0000313" key="6">
    <source>
        <dbReference type="Proteomes" id="UP001177769"/>
    </source>
</evidence>
<evidence type="ECO:0000256" key="1">
    <source>
        <dbReference type="ARBA" id="ARBA00023015"/>
    </source>
</evidence>
<dbReference type="InterPro" id="IPR016032">
    <property type="entry name" value="Sig_transdc_resp-reg_C-effctor"/>
</dbReference>
<keyword evidence="3" id="KW-0804">Transcription</keyword>